<accession>A0A2R8B152</accession>
<sequence>MRAVEFTNSEVGEVSMLLALPTQILPDQEIGNGTADGVYDTGMCHDAIAAKRAATVLLSRRSIAPWKPDTPRAGAFNECPPHIKAFRAHDLDTNKRLPTQKPGRD</sequence>
<dbReference type="EMBL" id="OMOJ01000018">
    <property type="protein sequence ID" value="SPF82002.1"/>
    <property type="molecule type" value="Genomic_DNA"/>
</dbReference>
<evidence type="ECO:0008006" key="3">
    <source>
        <dbReference type="Google" id="ProtNLM"/>
    </source>
</evidence>
<dbReference type="AlphaFoldDB" id="A0A2R8B152"/>
<keyword evidence="2" id="KW-1185">Reference proteome</keyword>
<name>A0A2R8B152_9RHOB</name>
<evidence type="ECO:0000313" key="2">
    <source>
        <dbReference type="Proteomes" id="UP000244904"/>
    </source>
</evidence>
<proteinExistence type="predicted"/>
<gene>
    <name evidence="1" type="ORF">PRI8871_03830</name>
</gene>
<organism evidence="1 2">
    <name type="scientific">Pseudoprimorskyibacter insulae</name>
    <dbReference type="NCBI Taxonomy" id="1695997"/>
    <lineage>
        <taxon>Bacteria</taxon>
        <taxon>Pseudomonadati</taxon>
        <taxon>Pseudomonadota</taxon>
        <taxon>Alphaproteobacteria</taxon>
        <taxon>Rhodobacterales</taxon>
        <taxon>Paracoccaceae</taxon>
        <taxon>Pseudoprimorskyibacter</taxon>
    </lineage>
</organism>
<evidence type="ECO:0000313" key="1">
    <source>
        <dbReference type="EMBL" id="SPF82002.1"/>
    </source>
</evidence>
<reference evidence="2" key="1">
    <citation type="submission" date="2018-03" db="EMBL/GenBank/DDBJ databases">
        <authorList>
            <person name="Rodrigo-Torres L."/>
            <person name="Arahal R. D."/>
            <person name="Lucena T."/>
        </authorList>
    </citation>
    <scope>NUCLEOTIDE SEQUENCE [LARGE SCALE GENOMIC DNA]</scope>
    <source>
        <strain evidence="2">CECT 8871</strain>
    </source>
</reference>
<protein>
    <recommendedName>
        <fullName evidence="3">Transposase IS4-like domain-containing protein</fullName>
    </recommendedName>
</protein>
<dbReference type="Proteomes" id="UP000244904">
    <property type="component" value="Unassembled WGS sequence"/>
</dbReference>